<evidence type="ECO:0000256" key="22">
    <source>
        <dbReference type="SAM" id="Phobius"/>
    </source>
</evidence>
<dbReference type="InterPro" id="IPR013437">
    <property type="entry name" value="FtsW"/>
</dbReference>
<dbReference type="GO" id="GO:0071555">
    <property type="term" value="P:cell wall organization"/>
    <property type="evidence" value="ECO:0007669"/>
    <property type="project" value="UniProtKB-KW"/>
</dbReference>
<dbReference type="NCBIfam" id="TIGR02614">
    <property type="entry name" value="ftsW"/>
    <property type="match status" value="1"/>
</dbReference>
<dbReference type="GO" id="GO:0005886">
    <property type="term" value="C:plasma membrane"/>
    <property type="evidence" value="ECO:0007669"/>
    <property type="project" value="UniProtKB-SubCell"/>
</dbReference>
<dbReference type="GO" id="GO:0008360">
    <property type="term" value="P:regulation of cell shape"/>
    <property type="evidence" value="ECO:0007669"/>
    <property type="project" value="UniProtKB-KW"/>
</dbReference>
<evidence type="ECO:0000256" key="3">
    <source>
        <dbReference type="ARBA" id="ARBA00022475"/>
    </source>
</evidence>
<dbReference type="GO" id="GO:0015648">
    <property type="term" value="F:lipid-linked peptidoglycan transporter activity"/>
    <property type="evidence" value="ECO:0007669"/>
    <property type="project" value="TreeGrafter"/>
</dbReference>
<feature type="transmembrane region" description="Helical" evidence="22">
    <location>
        <begin position="91"/>
        <end position="110"/>
    </location>
</feature>
<feature type="transmembrane region" description="Helical" evidence="22">
    <location>
        <begin position="154"/>
        <end position="173"/>
    </location>
</feature>
<dbReference type="PANTHER" id="PTHR30474:SF2">
    <property type="entry name" value="PEPTIDOGLYCAN GLYCOSYLTRANSFERASE FTSW-RELATED"/>
    <property type="match status" value="1"/>
</dbReference>
<evidence type="ECO:0000256" key="7">
    <source>
        <dbReference type="ARBA" id="ARBA00022692"/>
    </source>
</evidence>
<keyword evidence="5" id="KW-0328">Glycosyltransferase</keyword>
<proteinExistence type="inferred from homology"/>
<name>A0A069RDA2_PEPLI</name>
<dbReference type="STRING" id="1121324.CLIT_11c00480"/>
<evidence type="ECO:0000256" key="2">
    <source>
        <dbReference type="ARBA" id="ARBA00004752"/>
    </source>
</evidence>
<dbReference type="Proteomes" id="UP000027946">
    <property type="component" value="Unassembled WGS sequence"/>
</dbReference>
<evidence type="ECO:0000256" key="10">
    <source>
        <dbReference type="ARBA" id="ARBA00022989"/>
    </source>
</evidence>
<keyword evidence="8" id="KW-0133">Cell shape</keyword>
<evidence type="ECO:0000256" key="9">
    <source>
        <dbReference type="ARBA" id="ARBA00022984"/>
    </source>
</evidence>
<organism evidence="23 24">
    <name type="scientific">Peptoclostridium litorale DSM 5388</name>
    <dbReference type="NCBI Taxonomy" id="1121324"/>
    <lineage>
        <taxon>Bacteria</taxon>
        <taxon>Bacillati</taxon>
        <taxon>Bacillota</taxon>
        <taxon>Clostridia</taxon>
        <taxon>Peptostreptococcales</taxon>
        <taxon>Peptoclostridiaceae</taxon>
        <taxon>Peptoclostridium</taxon>
    </lineage>
</organism>
<feature type="transmembrane region" description="Helical" evidence="22">
    <location>
        <begin position="200"/>
        <end position="218"/>
    </location>
</feature>
<feature type="transmembrane region" description="Helical" evidence="22">
    <location>
        <begin position="315"/>
        <end position="338"/>
    </location>
</feature>
<dbReference type="eggNOG" id="COG0772">
    <property type="taxonomic scope" value="Bacteria"/>
</dbReference>
<evidence type="ECO:0000313" key="23">
    <source>
        <dbReference type="EMBL" id="KDR95021.1"/>
    </source>
</evidence>
<accession>A0A069RDA2</accession>
<feature type="transmembrane region" description="Helical" evidence="22">
    <location>
        <begin position="66"/>
        <end position="84"/>
    </location>
</feature>
<feature type="transmembrane region" description="Helical" evidence="22">
    <location>
        <begin position="278"/>
        <end position="303"/>
    </location>
</feature>
<evidence type="ECO:0000256" key="19">
    <source>
        <dbReference type="ARBA" id="ARBA00044770"/>
    </source>
</evidence>
<keyword evidence="10 22" id="KW-1133">Transmembrane helix</keyword>
<evidence type="ECO:0000313" key="24">
    <source>
        <dbReference type="Proteomes" id="UP000027946"/>
    </source>
</evidence>
<keyword evidence="12" id="KW-0131">Cell cycle</keyword>
<comment type="similarity">
    <text evidence="16">Belongs to the SEDS family. FtsW subfamily.</text>
</comment>
<evidence type="ECO:0000256" key="14">
    <source>
        <dbReference type="ARBA" id="ARBA00032370"/>
    </source>
</evidence>
<dbReference type="EMBL" id="JJMM01000011">
    <property type="protein sequence ID" value="KDR95021.1"/>
    <property type="molecule type" value="Genomic_DNA"/>
</dbReference>
<feature type="transmembrane region" description="Helical" evidence="22">
    <location>
        <begin position="350"/>
        <end position="373"/>
    </location>
</feature>
<dbReference type="InterPro" id="IPR001182">
    <property type="entry name" value="FtsW/RodA"/>
</dbReference>
<evidence type="ECO:0000256" key="4">
    <source>
        <dbReference type="ARBA" id="ARBA00022618"/>
    </source>
</evidence>
<protein>
    <recommendedName>
        <fullName evidence="17">Probable peptidoglycan glycosyltransferase FtsW</fullName>
        <ecNumber evidence="19">2.4.99.28</ecNumber>
    </recommendedName>
    <alternativeName>
        <fullName evidence="18">Cell division protein FtsW</fullName>
    </alternativeName>
    <alternativeName>
        <fullName evidence="15">Cell wall polymerase</fullName>
    </alternativeName>
    <alternativeName>
        <fullName evidence="14">Peptidoglycan polymerase</fullName>
    </alternativeName>
</protein>
<comment type="subcellular location">
    <subcellularLocation>
        <location evidence="1">Cell membrane</location>
        <topology evidence="1">Multi-pass membrane protein</topology>
    </subcellularLocation>
</comment>
<keyword evidence="3" id="KW-1003">Cell membrane</keyword>
<evidence type="ECO:0000256" key="21">
    <source>
        <dbReference type="ARBA" id="ARBA00049966"/>
    </source>
</evidence>
<evidence type="ECO:0000256" key="20">
    <source>
        <dbReference type="ARBA" id="ARBA00049902"/>
    </source>
</evidence>
<dbReference type="GO" id="GO:0032153">
    <property type="term" value="C:cell division site"/>
    <property type="evidence" value="ECO:0007669"/>
    <property type="project" value="TreeGrafter"/>
</dbReference>
<feature type="transmembrane region" description="Helical" evidence="22">
    <location>
        <begin position="122"/>
        <end position="142"/>
    </location>
</feature>
<dbReference type="Pfam" id="PF01098">
    <property type="entry name" value="FTSW_RODA_SPOVE"/>
    <property type="match status" value="1"/>
</dbReference>
<keyword evidence="4" id="KW-0132">Cell division</keyword>
<evidence type="ECO:0000256" key="15">
    <source>
        <dbReference type="ARBA" id="ARBA00033270"/>
    </source>
</evidence>
<dbReference type="OrthoDB" id="9812661at2"/>
<sequence length="379" mass="41921">MSGSQKKEVKKNGEKNQKQRARSFDQYILFATLILVSIGIVMVFSASYVQAGKRLGDQYYFLKRNVAYAVIGMFALFFMSFFNYKKIEKYAWFFAGASILLLIAVLTPLGTNLNGAQRWIRIGGMTIMPSELAKFASIVLIAKYINRRYIEKSIGGAILPGIICISFFGLVFLQPDLSTAGTIVMTGVCMMFAAGLQWRYAFIAAGSAIPAVLILALSSEYRWKRVTGFMDPFKDELGNNYQVIQSLYALGTGGLFGLGLGRSNEKFLYIPEPQNDFIFAIIGEELGYIGCIIILMLYVFLIYRCIKVAMNAPDFFSCMLVSGIISQIAIQIMINIAVVTSSMPATGMPLPFISFGGTSLIILMASIGVVLNVSRYTKR</sequence>
<dbReference type="PANTHER" id="PTHR30474">
    <property type="entry name" value="CELL CYCLE PROTEIN"/>
    <property type="match status" value="1"/>
</dbReference>
<keyword evidence="11 22" id="KW-0472">Membrane</keyword>
<dbReference type="GO" id="GO:0051301">
    <property type="term" value="P:cell division"/>
    <property type="evidence" value="ECO:0007669"/>
    <property type="project" value="UniProtKB-KW"/>
</dbReference>
<dbReference type="EC" id="2.4.99.28" evidence="19"/>
<evidence type="ECO:0000256" key="1">
    <source>
        <dbReference type="ARBA" id="ARBA00004651"/>
    </source>
</evidence>
<evidence type="ECO:0000256" key="8">
    <source>
        <dbReference type="ARBA" id="ARBA00022960"/>
    </source>
</evidence>
<comment type="pathway">
    <text evidence="2">Cell wall biogenesis; peptidoglycan biosynthesis.</text>
</comment>
<dbReference type="GO" id="GO:0009252">
    <property type="term" value="P:peptidoglycan biosynthetic process"/>
    <property type="evidence" value="ECO:0007669"/>
    <property type="project" value="UniProtKB-KW"/>
</dbReference>
<dbReference type="AlphaFoldDB" id="A0A069RDA2"/>
<evidence type="ECO:0000256" key="17">
    <source>
        <dbReference type="ARBA" id="ARBA00041185"/>
    </source>
</evidence>
<keyword evidence="9" id="KW-0573">Peptidoglycan synthesis</keyword>
<evidence type="ECO:0000256" key="5">
    <source>
        <dbReference type="ARBA" id="ARBA00022676"/>
    </source>
</evidence>
<gene>
    <name evidence="23" type="primary">spoVE</name>
    <name evidence="23" type="ORF">CLIT_11c00480</name>
</gene>
<comment type="catalytic activity">
    <reaction evidence="20">
        <text>[GlcNAc-(1-&gt;4)-Mur2Ac(oyl-L-Ala-gamma-D-Glu-L-Lys-D-Ala-D-Ala)](n)-di-trans,octa-cis-undecaprenyl diphosphate + beta-D-GlcNAc-(1-&gt;4)-Mur2Ac(oyl-L-Ala-gamma-D-Glu-L-Lys-D-Ala-D-Ala)-di-trans,octa-cis-undecaprenyl diphosphate = [GlcNAc-(1-&gt;4)-Mur2Ac(oyl-L-Ala-gamma-D-Glu-L-Lys-D-Ala-D-Ala)](n+1)-di-trans,octa-cis-undecaprenyl diphosphate + di-trans,octa-cis-undecaprenyl diphosphate + H(+)</text>
        <dbReference type="Rhea" id="RHEA:23708"/>
        <dbReference type="Rhea" id="RHEA-COMP:9602"/>
        <dbReference type="Rhea" id="RHEA-COMP:9603"/>
        <dbReference type="ChEBI" id="CHEBI:15378"/>
        <dbReference type="ChEBI" id="CHEBI:58405"/>
        <dbReference type="ChEBI" id="CHEBI:60033"/>
        <dbReference type="ChEBI" id="CHEBI:78435"/>
        <dbReference type="EC" id="2.4.99.28"/>
    </reaction>
</comment>
<dbReference type="GO" id="GO:0008955">
    <property type="term" value="F:peptidoglycan glycosyltransferase activity"/>
    <property type="evidence" value="ECO:0007669"/>
    <property type="project" value="UniProtKB-EC"/>
</dbReference>
<evidence type="ECO:0000256" key="18">
    <source>
        <dbReference type="ARBA" id="ARBA00041418"/>
    </source>
</evidence>
<feature type="transmembrane region" description="Helical" evidence="22">
    <location>
        <begin position="239"/>
        <end position="258"/>
    </location>
</feature>
<reference evidence="23 24" key="1">
    <citation type="submission" date="2014-03" db="EMBL/GenBank/DDBJ databases">
        <title>Genome sequence of Clostridium litorale W6, DSM 5388.</title>
        <authorList>
            <person name="Poehlein A."/>
            <person name="Jagirdar A."/>
            <person name="Khonsari B."/>
            <person name="Chibani C.M."/>
            <person name="Gutierrez Gutierrez D.A."/>
            <person name="Davydova E."/>
            <person name="Alghaithi H.S."/>
            <person name="Nair K.P."/>
            <person name="Dhamotharan K."/>
            <person name="Chandran L."/>
            <person name="G W."/>
            <person name="Daniel R."/>
        </authorList>
    </citation>
    <scope>NUCLEOTIDE SEQUENCE [LARGE SCALE GENOMIC DNA]</scope>
    <source>
        <strain evidence="23 24">W6</strain>
    </source>
</reference>
<keyword evidence="6" id="KW-0808">Transferase</keyword>
<evidence type="ECO:0000256" key="16">
    <source>
        <dbReference type="ARBA" id="ARBA00038053"/>
    </source>
</evidence>
<dbReference type="RefSeq" id="WP_052636116.1">
    <property type="nucleotide sequence ID" value="NZ_FSRH01000002.1"/>
</dbReference>
<evidence type="ECO:0000256" key="12">
    <source>
        <dbReference type="ARBA" id="ARBA00023306"/>
    </source>
</evidence>
<evidence type="ECO:0000256" key="11">
    <source>
        <dbReference type="ARBA" id="ARBA00023136"/>
    </source>
</evidence>
<keyword evidence="7 22" id="KW-0812">Transmembrane</keyword>
<comment type="caution">
    <text evidence="23">The sequence shown here is derived from an EMBL/GenBank/DDBJ whole genome shotgun (WGS) entry which is preliminary data.</text>
</comment>
<evidence type="ECO:0000256" key="13">
    <source>
        <dbReference type="ARBA" id="ARBA00023316"/>
    </source>
</evidence>
<keyword evidence="24" id="KW-1185">Reference proteome</keyword>
<comment type="function">
    <text evidence="21">Peptidoglycan polymerase that is essential for cell division.</text>
</comment>
<keyword evidence="13" id="KW-0961">Cell wall biogenesis/degradation</keyword>
<evidence type="ECO:0000256" key="6">
    <source>
        <dbReference type="ARBA" id="ARBA00022679"/>
    </source>
</evidence>
<feature type="transmembrane region" description="Helical" evidence="22">
    <location>
        <begin position="27"/>
        <end position="46"/>
    </location>
</feature>